<reference evidence="1 2" key="1">
    <citation type="submission" date="2022-04" db="EMBL/GenBank/DDBJ databases">
        <title>Positive selection, recombination, and allopatry shape intraspecific diversity of widespread and dominant cyanobacteria.</title>
        <authorList>
            <person name="Wei J."/>
            <person name="Shu W."/>
            <person name="Hu C."/>
        </authorList>
    </citation>
    <scope>NUCLEOTIDE SEQUENCE [LARGE SCALE GENOMIC DNA]</scope>
    <source>
        <strain evidence="1 2">GB2-A5</strain>
    </source>
</reference>
<proteinExistence type="predicted"/>
<protein>
    <submittedName>
        <fullName evidence="1">Uncharacterized protein</fullName>
    </submittedName>
</protein>
<keyword evidence="2" id="KW-1185">Reference proteome</keyword>
<dbReference type="Proteomes" id="UP001442494">
    <property type="component" value="Unassembled WGS sequence"/>
</dbReference>
<sequence length="194" mass="21754">MSYRSHNKLCREAKFRIATFCLCMIGFCFERAIAQTPPQKSSCPTDVENLTSLLIRDLPSYANRVSQRSRRLNRKPALSSSVIIAGRPEFAPLTLGPGPYTSDPGADITTTAPKQVFITTLERGYTARKPIQLQQYHWLFLTQTEDGWRLATMFSRTGSYPEGDPPSPPRDSSNGIIGQAVRNWLQDCRVGKIN</sequence>
<dbReference type="RefSeq" id="WP_199295362.1">
    <property type="nucleotide sequence ID" value="NZ_JAMPKK010000023.1"/>
</dbReference>
<dbReference type="EMBL" id="JAMPKK010000023">
    <property type="protein sequence ID" value="MEP0865217.1"/>
    <property type="molecule type" value="Genomic_DNA"/>
</dbReference>
<accession>A0ABV0JP85</accession>
<gene>
    <name evidence="1" type="ORF">NDI37_12145</name>
</gene>
<organism evidence="1 2">
    <name type="scientific">Funiculus sociatus GB2-A5</name>
    <dbReference type="NCBI Taxonomy" id="2933946"/>
    <lineage>
        <taxon>Bacteria</taxon>
        <taxon>Bacillati</taxon>
        <taxon>Cyanobacteriota</taxon>
        <taxon>Cyanophyceae</taxon>
        <taxon>Coleofasciculales</taxon>
        <taxon>Coleofasciculaceae</taxon>
        <taxon>Funiculus</taxon>
    </lineage>
</organism>
<evidence type="ECO:0000313" key="2">
    <source>
        <dbReference type="Proteomes" id="UP001442494"/>
    </source>
</evidence>
<evidence type="ECO:0000313" key="1">
    <source>
        <dbReference type="EMBL" id="MEP0865217.1"/>
    </source>
</evidence>
<name>A0ABV0JP85_9CYAN</name>
<comment type="caution">
    <text evidence="1">The sequence shown here is derived from an EMBL/GenBank/DDBJ whole genome shotgun (WGS) entry which is preliminary data.</text>
</comment>